<name>G9ZH57_9GAMM</name>
<accession>G9ZH57</accession>
<organism evidence="1 2">
    <name type="scientific">Cardiobacterium valvarum F0432</name>
    <dbReference type="NCBI Taxonomy" id="797473"/>
    <lineage>
        <taxon>Bacteria</taxon>
        <taxon>Pseudomonadati</taxon>
        <taxon>Pseudomonadota</taxon>
        <taxon>Gammaproteobacteria</taxon>
        <taxon>Cardiobacteriales</taxon>
        <taxon>Cardiobacteriaceae</taxon>
        <taxon>Cardiobacterium</taxon>
    </lineage>
</organism>
<sequence>MGNGVLDGHAYQALAAVFGDGFDAESRPFEEVRAEFAAQEVGEFAVFFAAGGVFNAGIDVFGVFAVDDHVHFFRAQHRRGDAGVVAHRADAGVEVECLAQADVERAETAADGRGERPFDGDAQLAQGVAGAVRVVGAVLGEGVFAQRQFDPVDAADIAVAAGDSNVPDAARGLHDFRADAVAADAADARLGGNVPLAVVVADGFAGGGCSHGGLLGLG</sequence>
<reference evidence="1 2" key="1">
    <citation type="submission" date="2011-08" db="EMBL/GenBank/DDBJ databases">
        <authorList>
            <person name="Weinstock G."/>
            <person name="Sodergren E."/>
            <person name="Clifton S."/>
            <person name="Fulton L."/>
            <person name="Fulton B."/>
            <person name="Courtney L."/>
            <person name="Fronick C."/>
            <person name="Harrison M."/>
            <person name="Strong C."/>
            <person name="Farmer C."/>
            <person name="Delahaunty K."/>
            <person name="Markovic C."/>
            <person name="Hall O."/>
            <person name="Minx P."/>
            <person name="Tomlinson C."/>
            <person name="Mitreva M."/>
            <person name="Hou S."/>
            <person name="Chen J."/>
            <person name="Wollam A."/>
            <person name="Pepin K.H."/>
            <person name="Johnson M."/>
            <person name="Bhonagiri V."/>
            <person name="Zhang X."/>
            <person name="Suruliraj S."/>
            <person name="Warren W."/>
            <person name="Chinwalla A."/>
            <person name="Mardis E.R."/>
            <person name="Wilson R.K."/>
        </authorList>
    </citation>
    <scope>NUCLEOTIDE SEQUENCE [LARGE SCALE GENOMIC DNA]</scope>
    <source>
        <strain evidence="1 2">F0432</strain>
    </source>
</reference>
<dbReference type="HOGENOM" id="CLU_1265045_0_0_6"/>
<evidence type="ECO:0000313" key="2">
    <source>
        <dbReference type="Proteomes" id="UP000004750"/>
    </source>
</evidence>
<protein>
    <submittedName>
        <fullName evidence="1">Uncharacterized protein</fullName>
    </submittedName>
</protein>
<comment type="caution">
    <text evidence="1">The sequence shown here is derived from an EMBL/GenBank/DDBJ whole genome shotgun (WGS) entry which is preliminary data.</text>
</comment>
<evidence type="ECO:0000313" key="1">
    <source>
        <dbReference type="EMBL" id="EHM52809.1"/>
    </source>
</evidence>
<gene>
    <name evidence="1" type="ORF">HMPREF9080_02114</name>
</gene>
<proteinExistence type="predicted"/>
<dbReference type="Proteomes" id="UP000004750">
    <property type="component" value="Unassembled WGS sequence"/>
</dbReference>
<dbReference type="EMBL" id="AGCM01000121">
    <property type="protein sequence ID" value="EHM52809.1"/>
    <property type="molecule type" value="Genomic_DNA"/>
</dbReference>
<dbReference type="AlphaFoldDB" id="G9ZH57"/>